<feature type="compositionally biased region" description="Low complexity" evidence="3">
    <location>
        <begin position="85"/>
        <end position="95"/>
    </location>
</feature>
<feature type="compositionally biased region" description="Basic and acidic residues" evidence="3">
    <location>
        <begin position="283"/>
        <end position="293"/>
    </location>
</feature>
<feature type="compositionally biased region" description="Basic and acidic residues" evidence="3">
    <location>
        <begin position="350"/>
        <end position="382"/>
    </location>
</feature>
<feature type="domain" description="RRM" evidence="4">
    <location>
        <begin position="126"/>
        <end position="204"/>
    </location>
</feature>
<sequence>MSAVMRRLPRLAGRGVAAITCAAMPAALAAPAAPRLAVRPLLAGASPFLLKQQRWSQLHQGSRWFSVAAYPEGAESESSAEAELEAASPEVSPEAGEPEEPAGSDAGFAQEGGYAQRRAPAPPKPTRVFVNNISWDTADEVLAEHFGQAGSVTSARIVRKRDTGQSQGFGFVEFESAEEASAAIERLHTSQLDGRELQVREDRGDKRQVRGPGRDGPREFRDGPRDFSQGYQNRAPRQGGYQSAPDTRVVVHGLPITDFQWQDFKDLAKRALEEGGGNTEGVMRADVRTHPDGTSRGWGILTMGTPADAQTVIEVLHGSSIDGRVVSAKMDEFARGREQGPRGGGYQEGGGDRREYGGGRREYGGGRREYGGGRRERDGGDY</sequence>
<dbReference type="AlphaFoldDB" id="E1ZLV7"/>
<dbReference type="FunCoup" id="E1ZLV7">
    <property type="interactions" value="1134"/>
</dbReference>
<gene>
    <name evidence="5" type="ORF">CHLNCDRAFT_137048</name>
</gene>
<dbReference type="SMART" id="SM00360">
    <property type="entry name" value="RRM"/>
    <property type="match status" value="2"/>
</dbReference>
<feature type="compositionally biased region" description="Basic and acidic residues" evidence="3">
    <location>
        <begin position="194"/>
        <end position="225"/>
    </location>
</feature>
<evidence type="ECO:0000256" key="1">
    <source>
        <dbReference type="ARBA" id="ARBA00022884"/>
    </source>
</evidence>
<dbReference type="InterPro" id="IPR050502">
    <property type="entry name" value="Euk_RNA-bind_prot"/>
</dbReference>
<dbReference type="EMBL" id="GL433852">
    <property type="protein sequence ID" value="EFN53330.1"/>
    <property type="molecule type" value="Genomic_DNA"/>
</dbReference>
<dbReference type="OrthoDB" id="439808at2759"/>
<accession>E1ZLV7</accession>
<feature type="region of interest" description="Disordered" evidence="3">
    <location>
        <begin position="194"/>
        <end position="244"/>
    </location>
</feature>
<dbReference type="RefSeq" id="XP_005845432.1">
    <property type="nucleotide sequence ID" value="XM_005845370.1"/>
</dbReference>
<dbReference type="InterPro" id="IPR000504">
    <property type="entry name" value="RRM_dom"/>
</dbReference>
<dbReference type="Proteomes" id="UP000008141">
    <property type="component" value="Unassembled WGS sequence"/>
</dbReference>
<keyword evidence="1 2" id="KW-0694">RNA-binding</keyword>
<dbReference type="InterPro" id="IPR012677">
    <property type="entry name" value="Nucleotide-bd_a/b_plait_sf"/>
</dbReference>
<feature type="region of interest" description="Disordered" evidence="3">
    <location>
        <begin position="278"/>
        <end position="297"/>
    </location>
</feature>
<name>E1ZLV7_CHLVA</name>
<feature type="region of interest" description="Disordered" evidence="3">
    <location>
        <begin position="76"/>
        <end position="109"/>
    </location>
</feature>
<evidence type="ECO:0000313" key="6">
    <source>
        <dbReference type="Proteomes" id="UP000008141"/>
    </source>
</evidence>
<dbReference type="SUPFAM" id="SSF54928">
    <property type="entry name" value="RNA-binding domain, RBD"/>
    <property type="match status" value="2"/>
</dbReference>
<organism evidence="6">
    <name type="scientific">Chlorella variabilis</name>
    <name type="common">Green alga</name>
    <dbReference type="NCBI Taxonomy" id="554065"/>
    <lineage>
        <taxon>Eukaryota</taxon>
        <taxon>Viridiplantae</taxon>
        <taxon>Chlorophyta</taxon>
        <taxon>core chlorophytes</taxon>
        <taxon>Trebouxiophyceae</taxon>
        <taxon>Chlorellales</taxon>
        <taxon>Chlorellaceae</taxon>
        <taxon>Chlorella clade</taxon>
        <taxon>Chlorella</taxon>
    </lineage>
</organism>
<protein>
    <recommendedName>
        <fullName evidence="4">RRM domain-containing protein</fullName>
    </recommendedName>
</protein>
<reference evidence="5 6" key="1">
    <citation type="journal article" date="2010" name="Plant Cell">
        <title>The Chlorella variabilis NC64A genome reveals adaptation to photosymbiosis, coevolution with viruses, and cryptic sex.</title>
        <authorList>
            <person name="Blanc G."/>
            <person name="Duncan G."/>
            <person name="Agarkova I."/>
            <person name="Borodovsky M."/>
            <person name="Gurnon J."/>
            <person name="Kuo A."/>
            <person name="Lindquist E."/>
            <person name="Lucas S."/>
            <person name="Pangilinan J."/>
            <person name="Polle J."/>
            <person name="Salamov A."/>
            <person name="Terry A."/>
            <person name="Yamada T."/>
            <person name="Dunigan D.D."/>
            <person name="Grigoriev I.V."/>
            <person name="Claverie J.M."/>
            <person name="Van Etten J.L."/>
        </authorList>
    </citation>
    <scope>NUCLEOTIDE SEQUENCE [LARGE SCALE GENOMIC DNA]</scope>
    <source>
        <strain evidence="5 6">NC64A</strain>
    </source>
</reference>
<dbReference type="GO" id="GO:0003729">
    <property type="term" value="F:mRNA binding"/>
    <property type="evidence" value="ECO:0007669"/>
    <property type="project" value="TreeGrafter"/>
</dbReference>
<evidence type="ECO:0000256" key="3">
    <source>
        <dbReference type="SAM" id="MobiDB-lite"/>
    </source>
</evidence>
<feature type="domain" description="RRM" evidence="4">
    <location>
        <begin position="247"/>
        <end position="333"/>
    </location>
</feature>
<dbReference type="PROSITE" id="PS50102">
    <property type="entry name" value="RRM"/>
    <property type="match status" value="2"/>
</dbReference>
<evidence type="ECO:0000313" key="5">
    <source>
        <dbReference type="EMBL" id="EFN53330.1"/>
    </source>
</evidence>
<dbReference type="KEGG" id="cvr:CHLNCDRAFT_137048"/>
<evidence type="ECO:0000256" key="2">
    <source>
        <dbReference type="PROSITE-ProRule" id="PRU00176"/>
    </source>
</evidence>
<dbReference type="InterPro" id="IPR035979">
    <property type="entry name" value="RBD_domain_sf"/>
</dbReference>
<dbReference type="eggNOG" id="KOG0118">
    <property type="taxonomic scope" value="Eukaryota"/>
</dbReference>
<keyword evidence="6" id="KW-1185">Reference proteome</keyword>
<dbReference type="Gene3D" id="3.30.70.330">
    <property type="match status" value="2"/>
</dbReference>
<dbReference type="PANTHER" id="PTHR48025">
    <property type="entry name" value="OS02G0815200 PROTEIN"/>
    <property type="match status" value="1"/>
</dbReference>
<evidence type="ECO:0000259" key="4">
    <source>
        <dbReference type="PROSITE" id="PS50102"/>
    </source>
</evidence>
<proteinExistence type="predicted"/>
<feature type="region of interest" description="Disordered" evidence="3">
    <location>
        <begin position="332"/>
        <end position="382"/>
    </location>
</feature>
<dbReference type="InParanoid" id="E1ZLV7"/>
<dbReference type="PANTHER" id="PTHR48025:SF1">
    <property type="entry name" value="RRM DOMAIN-CONTAINING PROTEIN"/>
    <property type="match status" value="1"/>
</dbReference>
<dbReference type="GeneID" id="17352614"/>
<dbReference type="STRING" id="554065.E1ZLV7"/>
<dbReference type="Pfam" id="PF00076">
    <property type="entry name" value="RRM_1"/>
    <property type="match status" value="1"/>
</dbReference>